<name>A0A6P1EBB4_LENHI</name>
<dbReference type="NCBIfam" id="NF005085">
    <property type="entry name" value="PRK06520.1"/>
    <property type="match status" value="1"/>
</dbReference>
<dbReference type="PANTHER" id="PTHR43844:SF1">
    <property type="entry name" value="METHIONINE SYNTHASE"/>
    <property type="match status" value="1"/>
</dbReference>
<dbReference type="InterPro" id="IPR038071">
    <property type="entry name" value="UROD/MetE-like_sf"/>
</dbReference>
<dbReference type="GeneID" id="69057481"/>
<dbReference type="GO" id="GO:0008270">
    <property type="term" value="F:zinc ion binding"/>
    <property type="evidence" value="ECO:0007669"/>
    <property type="project" value="InterPro"/>
</dbReference>
<protein>
    <submittedName>
        <fullName evidence="2">5-methyltetrahydropteroyltriglutamate--homocysteine S-methyltransferase</fullName>
        <ecNumber evidence="2">2.1.1.14</ecNumber>
    </submittedName>
</protein>
<evidence type="ECO:0000313" key="2">
    <source>
        <dbReference type="EMBL" id="QHB51404.1"/>
    </source>
</evidence>
<dbReference type="InterPro" id="IPR002629">
    <property type="entry name" value="Met_Synth_C/arc"/>
</dbReference>
<dbReference type="EMBL" id="CP047121">
    <property type="protein sequence ID" value="QHB51404.1"/>
    <property type="molecule type" value="Genomic_DNA"/>
</dbReference>
<dbReference type="CDD" id="cd03311">
    <property type="entry name" value="CIMS_C_terminal_like"/>
    <property type="match status" value="1"/>
</dbReference>
<keyword evidence="2" id="KW-0808">Transferase</keyword>
<dbReference type="Proteomes" id="UP000465035">
    <property type="component" value="Chromosome"/>
</dbReference>
<dbReference type="AlphaFoldDB" id="A0A6P1EBB4"/>
<keyword evidence="2" id="KW-0489">Methyltransferase</keyword>
<dbReference type="GO" id="GO:0032259">
    <property type="term" value="P:methylation"/>
    <property type="evidence" value="ECO:0007669"/>
    <property type="project" value="UniProtKB-KW"/>
</dbReference>
<reference evidence="2 3" key="1">
    <citation type="submission" date="2019-12" db="EMBL/GenBank/DDBJ databases">
        <title>Lactobacillus hilgardii FLUB.</title>
        <authorList>
            <person name="Gustaw K."/>
        </authorList>
    </citation>
    <scope>NUCLEOTIDE SEQUENCE [LARGE SCALE GENOMIC DNA]</scope>
    <source>
        <strain evidence="2 3">FLUB</strain>
    </source>
</reference>
<dbReference type="GO" id="GO:0009086">
    <property type="term" value="P:methionine biosynthetic process"/>
    <property type="evidence" value="ECO:0007669"/>
    <property type="project" value="InterPro"/>
</dbReference>
<feature type="domain" description="Cobalamin-independent methionine synthase MetE C-terminal/archaeal" evidence="1">
    <location>
        <begin position="16"/>
        <end position="364"/>
    </location>
</feature>
<dbReference type="EC" id="2.1.1.14" evidence="2"/>
<dbReference type="RefSeq" id="WP_003552419.1">
    <property type="nucleotide sequence ID" value="NZ_CABKOL010000106.1"/>
</dbReference>
<dbReference type="SUPFAM" id="SSF51726">
    <property type="entry name" value="UROD/MetE-like"/>
    <property type="match status" value="1"/>
</dbReference>
<dbReference type="GO" id="GO:0003871">
    <property type="term" value="F:5-methyltetrahydropteroyltriglutamate-homocysteine S-methyltransferase activity"/>
    <property type="evidence" value="ECO:0007669"/>
    <property type="project" value="UniProtKB-EC"/>
</dbReference>
<proteinExistence type="predicted"/>
<organism evidence="2 3">
    <name type="scientific">Lentilactobacillus hilgardii</name>
    <name type="common">Lactobacillus hilgardii</name>
    <dbReference type="NCBI Taxonomy" id="1588"/>
    <lineage>
        <taxon>Bacteria</taxon>
        <taxon>Bacillati</taxon>
        <taxon>Bacillota</taxon>
        <taxon>Bacilli</taxon>
        <taxon>Lactobacillales</taxon>
        <taxon>Lactobacillaceae</taxon>
        <taxon>Lentilactobacillus</taxon>
    </lineage>
</organism>
<dbReference type="PANTHER" id="PTHR43844">
    <property type="entry name" value="METHIONINE SYNTHASE"/>
    <property type="match status" value="1"/>
</dbReference>
<dbReference type="Gene3D" id="3.20.20.210">
    <property type="match status" value="1"/>
</dbReference>
<dbReference type="Pfam" id="PF01717">
    <property type="entry name" value="Meth_synt_2"/>
    <property type="match status" value="1"/>
</dbReference>
<gene>
    <name evidence="2" type="ORF">GQR93_03825</name>
</gene>
<evidence type="ECO:0000313" key="3">
    <source>
        <dbReference type="Proteomes" id="UP000465035"/>
    </source>
</evidence>
<accession>A0A6P1EBB4</accession>
<dbReference type="SMR" id="A0A6P1EBB4"/>
<sequence length="370" mass="42403">MTAKTQLKYPYHFDMVGSLLRTDALKNAHEQYDQQLITEDELKQVQHAETKKIVDKQVALGFKDVTDGEFNRNWWHLDFWKSLTGISQEFKTTVSFKGGGNKLHSAQLEGKVAYNPDHPFFETFQYLNSITPDGIIAKQTIPSPTLLFGTNWRDFYDDWDEYLNDLSAAYHDTILHFYQLGARYVQLDDTNWAFLISQLNATKDDPIEHQKYEQQAADAVRLINHILKGLPEDLTMTTHVCRGNFHSTYVFSGGYDVVADYLGKLNYDGLFLEYDSGRAGNFDPLGRIWNGDQNKRLVLGLVTSKSPELENKSELINRINQAAEKVPLENLALSTQCGFASSTVGNKLTQEQQWEKLRLVRDTAEDIWKD</sequence>
<evidence type="ECO:0000259" key="1">
    <source>
        <dbReference type="Pfam" id="PF01717"/>
    </source>
</evidence>